<feature type="signal peptide" evidence="2">
    <location>
        <begin position="1"/>
        <end position="23"/>
    </location>
</feature>
<organism evidence="3 4">
    <name type="scientific">Alternaria alternata</name>
    <name type="common">Alternaria rot fungus</name>
    <name type="synonym">Torula alternata</name>
    <dbReference type="NCBI Taxonomy" id="5599"/>
    <lineage>
        <taxon>Eukaryota</taxon>
        <taxon>Fungi</taxon>
        <taxon>Dikarya</taxon>
        <taxon>Ascomycota</taxon>
        <taxon>Pezizomycotina</taxon>
        <taxon>Dothideomycetes</taxon>
        <taxon>Pleosporomycetidae</taxon>
        <taxon>Pleosporales</taxon>
        <taxon>Pleosporineae</taxon>
        <taxon>Pleosporaceae</taxon>
        <taxon>Alternaria</taxon>
        <taxon>Alternaria sect. Alternaria</taxon>
        <taxon>Alternaria alternata complex</taxon>
    </lineage>
</organism>
<evidence type="ECO:0000256" key="2">
    <source>
        <dbReference type="SAM" id="SignalP"/>
    </source>
</evidence>
<dbReference type="AlphaFoldDB" id="A0A4Q4NST5"/>
<feature type="region of interest" description="Disordered" evidence="1">
    <location>
        <begin position="37"/>
        <end position="59"/>
    </location>
</feature>
<gene>
    <name evidence="3" type="ORF">AA0117_g1100</name>
</gene>
<accession>A0A4Q4NST5</accession>
<sequence length="59" mass="6326">MQENRLAAAAPILLLHVIRKSIATTLLVRAWADEAAAEHTPLAPPAAPERNTVTSRIST</sequence>
<dbReference type="Proteomes" id="UP000291422">
    <property type="component" value="Unassembled WGS sequence"/>
</dbReference>
<dbReference type="EMBL" id="PDXD01000001">
    <property type="protein sequence ID" value="RYN83170.1"/>
    <property type="molecule type" value="Genomic_DNA"/>
</dbReference>
<evidence type="ECO:0000313" key="4">
    <source>
        <dbReference type="Proteomes" id="UP000291422"/>
    </source>
</evidence>
<evidence type="ECO:0000256" key="1">
    <source>
        <dbReference type="SAM" id="MobiDB-lite"/>
    </source>
</evidence>
<keyword evidence="2" id="KW-0732">Signal</keyword>
<feature type="chain" id="PRO_5020620180" evidence="2">
    <location>
        <begin position="24"/>
        <end position="59"/>
    </location>
</feature>
<proteinExistence type="predicted"/>
<evidence type="ECO:0000313" key="3">
    <source>
        <dbReference type="EMBL" id="RYN83170.1"/>
    </source>
</evidence>
<protein>
    <submittedName>
        <fullName evidence="3">Uncharacterized protein</fullName>
    </submittedName>
</protein>
<reference evidence="4" key="1">
    <citation type="journal article" date="2019" name="bioRxiv">
        <title>Genomics, evolutionary history and diagnostics of the Alternaria alternata species group including apple and Asian pear pathotypes.</title>
        <authorList>
            <person name="Armitage A.D."/>
            <person name="Cockerton H.M."/>
            <person name="Sreenivasaprasad S."/>
            <person name="Woodhall J.W."/>
            <person name="Lane C.R."/>
            <person name="Harrison R.J."/>
            <person name="Clarkson J.P."/>
        </authorList>
    </citation>
    <scope>NUCLEOTIDE SEQUENCE [LARGE SCALE GENOMIC DNA]</scope>
    <source>
        <strain evidence="4">FERA 1177</strain>
    </source>
</reference>
<comment type="caution">
    <text evidence="3">The sequence shown here is derived from an EMBL/GenBank/DDBJ whole genome shotgun (WGS) entry which is preliminary data.</text>
</comment>
<name>A0A4Q4NST5_ALTAL</name>